<keyword evidence="2" id="KW-1185">Reference proteome</keyword>
<evidence type="ECO:0000313" key="1">
    <source>
        <dbReference type="EMBL" id="MBT1704428.1"/>
    </source>
</evidence>
<evidence type="ECO:0000313" key="2">
    <source>
        <dbReference type="Proteomes" id="UP000772618"/>
    </source>
</evidence>
<dbReference type="EMBL" id="JAHESD010000031">
    <property type="protein sequence ID" value="MBT1704428.1"/>
    <property type="molecule type" value="Genomic_DNA"/>
</dbReference>
<reference evidence="1 2" key="1">
    <citation type="submission" date="2021-05" db="EMBL/GenBank/DDBJ databases">
        <title>A Polyphasic approach of four new species of the genus Ohtaekwangia: Ohtaekwangia histidinii sp. nov., Ohtaekwangia cretensis sp. nov., Ohtaekwangia indiensis sp. nov., Ohtaekwangia reichenbachii sp. nov. from diverse environment.</title>
        <authorList>
            <person name="Octaviana S."/>
        </authorList>
    </citation>
    <scope>NUCLEOTIDE SEQUENCE [LARGE SCALE GENOMIC DNA]</scope>
    <source>
        <strain evidence="1 2">PWU20</strain>
    </source>
</reference>
<organism evidence="1 2">
    <name type="scientific">Chryseosolibacter indicus</name>
    <dbReference type="NCBI Taxonomy" id="2782351"/>
    <lineage>
        <taxon>Bacteria</taxon>
        <taxon>Pseudomonadati</taxon>
        <taxon>Bacteroidota</taxon>
        <taxon>Cytophagia</taxon>
        <taxon>Cytophagales</taxon>
        <taxon>Chryseotaleaceae</taxon>
        <taxon>Chryseosolibacter</taxon>
    </lineage>
</organism>
<sequence length="325" mass="37092">MKEKKYPYSLLQCIVLAFLLPFSLYAQIDKKESASSDKHNSRINKCNQEWDFLALVSKTPADVIELFQKAGMHPEEHKLTLKEQAIVTEAFSKLPPLHKKILKEHLKSISFLDNMPNTALTSTLNPDDEFKTFHIAFRAGILHQTASEWLTEKERKTFIYDDSSYSITMEGGDLPAFLYVLIHEGTHVVDGSLGLLADKKQNTKPDSSAFSFTKGVWQERTVFTKAINDSLFLKNGFRRGGEATSVKNAVKLYTLLKTTPLLSLYSSSSWHEDLAEYITVYHLTQRLKQPFRIVVHKDGKKVFRYDPMTNKSVLNRKGIASIFYS</sequence>
<protein>
    <recommendedName>
        <fullName evidence="3">Secreted protein</fullName>
    </recommendedName>
</protein>
<name>A0ABS5VSL0_9BACT</name>
<accession>A0ABS5VSL0</accession>
<comment type="caution">
    <text evidence="1">The sequence shown here is derived from an EMBL/GenBank/DDBJ whole genome shotgun (WGS) entry which is preliminary data.</text>
</comment>
<evidence type="ECO:0008006" key="3">
    <source>
        <dbReference type="Google" id="ProtNLM"/>
    </source>
</evidence>
<dbReference type="Proteomes" id="UP000772618">
    <property type="component" value="Unassembled WGS sequence"/>
</dbReference>
<dbReference type="RefSeq" id="WP_254154390.1">
    <property type="nucleotide sequence ID" value="NZ_JAHESD010000031.1"/>
</dbReference>
<proteinExistence type="predicted"/>
<gene>
    <name evidence="1" type="ORF">KK060_14130</name>
</gene>